<sequence length="386" mass="42132">MTSYQKFLQVGIALDPIHVGAGGAHIGRVDLTIVRDPVTRIPKIPGSSLAGVYRTYVAMHYEEDRQLKLQQGQQSEQQSEQQSKTRKKPYFPDCAGLGLDQKNGHCRYPNCPVCTVFGFAAGAGQEGGFAGLAAFTDAHVLLFPVPTREGPKWVTSPMALRQIGLKVQGVDDNAVYMEKSSYYKLNLGWLLLPVRECDQISKIKKKRFRNLWGLGYTSDTSGTLDTSGTPDTSGIPDIFSCIPNNLALVPDRLFSHIVNSNLEVRTSVSINPETGAAEEGALFSYEALPRWTVLVWEIICKNPKYFKVRGQDIQVTMDGGGEMDTPKKVCQVAAKAHPYMEYLGIGGMGTRGMGRVKVVYSGDPDSGQSIDSIDCTSPPSQGGDRS</sequence>
<keyword evidence="1" id="KW-0051">Antiviral defense</keyword>
<feature type="region of interest" description="Disordered" evidence="2">
    <location>
        <begin position="360"/>
        <end position="386"/>
    </location>
</feature>
<dbReference type="PANTHER" id="PTHR36700:SF1">
    <property type="entry name" value="CRISPR SYSTEM CMR SUBUNIT CMR4"/>
    <property type="match status" value="1"/>
</dbReference>
<evidence type="ECO:0000313" key="5">
    <source>
        <dbReference type="Proteomes" id="UP000267019"/>
    </source>
</evidence>
<dbReference type="AlphaFoldDB" id="A0A660KXE8"/>
<evidence type="ECO:0000259" key="3">
    <source>
        <dbReference type="Pfam" id="PF03787"/>
    </source>
</evidence>
<proteinExistence type="predicted"/>
<feature type="domain" description="CRISPR type III-associated protein" evidence="3">
    <location>
        <begin position="14"/>
        <end position="357"/>
    </location>
</feature>
<dbReference type="RefSeq" id="WP_121444399.1">
    <property type="nucleotide sequence ID" value="NZ_RBIJ01000003.1"/>
</dbReference>
<dbReference type="OrthoDB" id="9789361at2"/>
<protein>
    <submittedName>
        <fullName evidence="4">CRISPR-associated protein Cmr4</fullName>
    </submittedName>
</protein>
<name>A0A660KXE8_9BACL</name>
<gene>
    <name evidence="4" type="ORF">C7438_1138</name>
</gene>
<dbReference type="EMBL" id="RBIJ01000003">
    <property type="protein sequence ID" value="RKQ84649.1"/>
    <property type="molecule type" value="Genomic_DNA"/>
</dbReference>
<dbReference type="Proteomes" id="UP000267019">
    <property type="component" value="Unassembled WGS sequence"/>
</dbReference>
<feature type="region of interest" description="Disordered" evidence="2">
    <location>
        <begin position="67"/>
        <end position="88"/>
    </location>
</feature>
<comment type="caution">
    <text evidence="4">The sequence shown here is derived from an EMBL/GenBank/DDBJ whole genome shotgun (WGS) entry which is preliminary data.</text>
</comment>
<dbReference type="PANTHER" id="PTHR36700">
    <property type="entry name" value="CRISPR SYSTEM CMR SUBUNIT CMR4"/>
    <property type="match status" value="1"/>
</dbReference>
<evidence type="ECO:0000313" key="4">
    <source>
        <dbReference type="EMBL" id="RKQ84649.1"/>
    </source>
</evidence>
<dbReference type="GO" id="GO:0051607">
    <property type="term" value="P:defense response to virus"/>
    <property type="evidence" value="ECO:0007669"/>
    <property type="project" value="UniProtKB-KW"/>
</dbReference>
<dbReference type="Pfam" id="PF03787">
    <property type="entry name" value="RAMPs"/>
    <property type="match status" value="1"/>
</dbReference>
<organism evidence="4 5">
    <name type="scientific">Brockia lithotrophica</name>
    <dbReference type="NCBI Taxonomy" id="933949"/>
    <lineage>
        <taxon>Bacteria</taxon>
        <taxon>Bacillati</taxon>
        <taxon>Bacillota</taxon>
        <taxon>Bacilli</taxon>
        <taxon>Bacillales</taxon>
        <taxon>Bacillales Family X. Incertae Sedis</taxon>
        <taxon>Brockia</taxon>
    </lineage>
</organism>
<feature type="compositionally biased region" description="Polar residues" evidence="2">
    <location>
        <begin position="366"/>
        <end position="380"/>
    </location>
</feature>
<reference evidence="4 5" key="1">
    <citation type="submission" date="2018-10" db="EMBL/GenBank/DDBJ databases">
        <title>Genomic Encyclopedia of Type Strains, Phase IV (KMG-IV): sequencing the most valuable type-strain genomes for metagenomic binning, comparative biology and taxonomic classification.</title>
        <authorList>
            <person name="Goeker M."/>
        </authorList>
    </citation>
    <scope>NUCLEOTIDE SEQUENCE [LARGE SCALE GENOMIC DNA]</scope>
    <source>
        <strain evidence="4 5">DSM 22653</strain>
    </source>
</reference>
<feature type="compositionally biased region" description="Low complexity" evidence="2">
    <location>
        <begin position="68"/>
        <end position="82"/>
    </location>
</feature>
<evidence type="ECO:0000256" key="1">
    <source>
        <dbReference type="ARBA" id="ARBA00023118"/>
    </source>
</evidence>
<evidence type="ECO:0000256" key="2">
    <source>
        <dbReference type="SAM" id="MobiDB-lite"/>
    </source>
</evidence>
<dbReference type="InterPro" id="IPR013410">
    <property type="entry name" value="CRISPR-assoc_RAMP_Cmr4"/>
</dbReference>
<accession>A0A660KXE8</accession>
<dbReference type="InterPro" id="IPR005537">
    <property type="entry name" value="RAMP_III_fam"/>
</dbReference>
<keyword evidence="5" id="KW-1185">Reference proteome</keyword>